<protein>
    <submittedName>
        <fullName evidence="1">Uncharacterized protein</fullName>
    </submittedName>
</protein>
<reference evidence="1 2" key="1">
    <citation type="submission" date="2020-03" db="EMBL/GenBank/DDBJ databases">
        <title>Genomic Encyclopedia of Type Strains, Phase IV (KMG-IV): sequencing the most valuable type-strain genomes for metagenomic binning, comparative biology and taxonomic classification.</title>
        <authorList>
            <person name="Goeker M."/>
        </authorList>
    </citation>
    <scope>NUCLEOTIDE SEQUENCE [LARGE SCALE GENOMIC DNA]</scope>
    <source>
        <strain evidence="1 2">DSM 24233</strain>
    </source>
</reference>
<keyword evidence="2" id="KW-1185">Reference proteome</keyword>
<comment type="caution">
    <text evidence="1">The sequence shown here is derived from an EMBL/GenBank/DDBJ whole genome shotgun (WGS) entry which is preliminary data.</text>
</comment>
<dbReference type="EMBL" id="JAATJA010000001">
    <property type="protein sequence ID" value="NJB67616.1"/>
    <property type="molecule type" value="Genomic_DNA"/>
</dbReference>
<dbReference type="RefSeq" id="WP_167940656.1">
    <property type="nucleotide sequence ID" value="NZ_JAATJA010000001.1"/>
</dbReference>
<organism evidence="1 2">
    <name type="scientific">Desulfobaculum xiamenense</name>
    <dbReference type="NCBI Taxonomy" id="995050"/>
    <lineage>
        <taxon>Bacteria</taxon>
        <taxon>Pseudomonadati</taxon>
        <taxon>Thermodesulfobacteriota</taxon>
        <taxon>Desulfovibrionia</taxon>
        <taxon>Desulfovibrionales</taxon>
        <taxon>Desulfovibrionaceae</taxon>
        <taxon>Desulfobaculum</taxon>
    </lineage>
</organism>
<name>A0A846QFP8_9BACT</name>
<sequence length="83" mass="9695">MGLRTQLLGSLIRKQFEEHSDELRAEVDRVKSIRSVADAKTYAAEKGGEAKEMWREHGPAVKSAVRREWERLRKRWQDDDGSR</sequence>
<proteinExistence type="predicted"/>
<evidence type="ECO:0000313" key="2">
    <source>
        <dbReference type="Proteomes" id="UP000580856"/>
    </source>
</evidence>
<evidence type="ECO:0000313" key="1">
    <source>
        <dbReference type="EMBL" id="NJB67616.1"/>
    </source>
</evidence>
<gene>
    <name evidence="1" type="ORF">GGQ74_001256</name>
</gene>
<dbReference type="Proteomes" id="UP000580856">
    <property type="component" value="Unassembled WGS sequence"/>
</dbReference>
<dbReference type="AlphaFoldDB" id="A0A846QFP8"/>
<accession>A0A846QFP8</accession>